<name>A0AB38CSQ1_9MYCO</name>
<organism evidence="1 2">
    <name type="scientific">Mycobacteroides abscessus subsp. abscessus</name>
    <dbReference type="NCBI Taxonomy" id="1185650"/>
    <lineage>
        <taxon>Bacteria</taxon>
        <taxon>Bacillati</taxon>
        <taxon>Actinomycetota</taxon>
        <taxon>Actinomycetes</taxon>
        <taxon>Mycobacteriales</taxon>
        <taxon>Mycobacteriaceae</taxon>
        <taxon>Mycobacteroides</taxon>
        <taxon>Mycobacteroides abscessus</taxon>
    </lineage>
</organism>
<comment type="caution">
    <text evidence="1">The sequence shown here is derived from an EMBL/GenBank/DDBJ whole genome shotgun (WGS) entry which is preliminary data.</text>
</comment>
<accession>A0AB38CSQ1</accession>
<dbReference type="RefSeq" id="WP_005131861.1">
    <property type="nucleotide sequence ID" value="NZ_FSFG01000018.1"/>
</dbReference>
<protein>
    <submittedName>
        <fullName evidence="1">Uncharacterized protein</fullName>
    </submittedName>
</protein>
<proteinExistence type="predicted"/>
<dbReference type="EMBL" id="FSHM01000001">
    <property type="protein sequence ID" value="SIA12024.1"/>
    <property type="molecule type" value="Genomic_DNA"/>
</dbReference>
<reference evidence="1 2" key="1">
    <citation type="submission" date="2016-11" db="EMBL/GenBank/DDBJ databases">
        <authorList>
            <consortium name="Pathogen Informatics"/>
        </authorList>
    </citation>
    <scope>NUCLEOTIDE SEQUENCE [LARGE SCALE GENOMIC DNA]</scope>
    <source>
        <strain evidence="1 2">104</strain>
    </source>
</reference>
<dbReference type="AlphaFoldDB" id="A0AB38CSQ1"/>
<dbReference type="Proteomes" id="UP000185210">
    <property type="component" value="Unassembled WGS sequence"/>
</dbReference>
<evidence type="ECO:0000313" key="2">
    <source>
        <dbReference type="Proteomes" id="UP000185210"/>
    </source>
</evidence>
<sequence>MTVMTIDVDESYETNMRVLKGVLYRLVEAVHDTDPHQVHSELVSMWLRHPVKAAQLMMALAIGFDPDTVTTKLLDRRAEEIAGITTLPHKGIEVQPCRA</sequence>
<gene>
    <name evidence="1" type="ORF">SAMEA2070301_00300</name>
</gene>
<evidence type="ECO:0000313" key="1">
    <source>
        <dbReference type="EMBL" id="SIA12024.1"/>
    </source>
</evidence>